<dbReference type="KEGG" id="ehx:EMIHUDRAFT_457930"/>
<accession>R1EL11</accession>
<proteinExistence type="predicted"/>
<dbReference type="GeneID" id="17269210"/>
<name>R1EL11_EMIHU</name>
<feature type="region of interest" description="Disordered" evidence="1">
    <location>
        <begin position="1"/>
        <end position="107"/>
    </location>
</feature>
<dbReference type="EMBL" id="KB865553">
    <property type="protein sequence ID" value="EOD23666.1"/>
    <property type="molecule type" value="Genomic_DNA"/>
</dbReference>
<feature type="compositionally biased region" description="Low complexity" evidence="1">
    <location>
        <begin position="1"/>
        <end position="22"/>
    </location>
</feature>
<evidence type="ECO:0000313" key="2">
    <source>
        <dbReference type="EMBL" id="EOD23666.1"/>
    </source>
</evidence>
<feature type="compositionally biased region" description="Low complexity" evidence="1">
    <location>
        <begin position="83"/>
        <end position="96"/>
    </location>
</feature>
<organism evidence="2">
    <name type="scientific">Emiliania huxleyi</name>
    <name type="common">Coccolithophore</name>
    <name type="synonym">Pontosphaera huxleyi</name>
    <dbReference type="NCBI Taxonomy" id="2903"/>
    <lineage>
        <taxon>Eukaryota</taxon>
        <taxon>Haptista</taxon>
        <taxon>Haptophyta</taxon>
        <taxon>Prymnesiophyceae</taxon>
        <taxon>Isochrysidales</taxon>
        <taxon>Noelaerhabdaceae</taxon>
        <taxon>Emiliania</taxon>
    </lineage>
</organism>
<feature type="compositionally biased region" description="Basic and acidic residues" evidence="1">
    <location>
        <begin position="24"/>
        <end position="41"/>
    </location>
</feature>
<reference evidence="2" key="1">
    <citation type="submission" date="2012-07" db="EMBL/GenBank/DDBJ databases">
        <title>Genome variability drives Emilianias global distribution.</title>
        <authorList>
            <consortium name="DOE Joint Genome Institute"/>
            <person name="Read B."/>
            <person name="Kegel J."/>
            <person name="Klute M."/>
            <person name="Kuo A."/>
            <person name="Lefebvre S.C."/>
            <person name="Maumus F."/>
            <person name="Mayer C."/>
            <person name="Miller J."/>
            <person name="Allen A."/>
            <person name="Bidle K."/>
            <person name="Borodovsky M."/>
            <person name="Bowler C."/>
            <person name="Brownlee C."/>
            <person name="Claverie J.-M."/>
            <person name="Cock M."/>
            <person name="De Vargas C."/>
            <person name="Elias M."/>
            <person name="Frickenhaus S."/>
            <person name="Gladyshev V.N."/>
            <person name="Gonzalez K."/>
            <person name="Guda C."/>
            <person name="Hadaegh A."/>
            <person name="Herman E."/>
            <person name="Iglesias-Rodriguez D."/>
            <person name="Jones B."/>
            <person name="Lawson T."/>
            <person name="Leese F."/>
            <person name="Lin Y.-C."/>
            <person name="Lindquist E."/>
            <person name="Lobanov A."/>
            <person name="Lucas S."/>
            <person name="Malik S.-H.B."/>
            <person name="Marsh M.E."/>
            <person name="Mock T."/>
            <person name="Monier A."/>
            <person name="Moreau H."/>
            <person name="Mueller-Roeber B."/>
            <person name="Napier J."/>
            <person name="Ogata H."/>
            <person name="Parker M."/>
            <person name="Probert I."/>
            <person name="Quesneville H."/>
            <person name="Raines C."/>
            <person name="Rensing S."/>
            <person name="Riano-Pachon D.M."/>
            <person name="Richier S."/>
            <person name="Rokitta S."/>
            <person name="Salamov A."/>
            <person name="Sarno A.F."/>
            <person name="Schmutz J."/>
            <person name="Schroeder D."/>
            <person name="Shiraiwa Y."/>
            <person name="Soanes D.M."/>
            <person name="Valentin K."/>
            <person name="Van Der Giezen M."/>
            <person name="Van Der Peer Y."/>
            <person name="Vardi A."/>
            <person name="Verret F."/>
            <person name="Von Dassow P."/>
            <person name="Wheeler G."/>
            <person name="Williams B."/>
            <person name="Wilson W."/>
            <person name="Wolfe G."/>
            <person name="Wurch L.L."/>
            <person name="Young J."/>
            <person name="Dacks J.B."/>
            <person name="Delwiche C.F."/>
            <person name="Dyhrman S."/>
            <person name="Glockner G."/>
            <person name="John U."/>
            <person name="Richards T."/>
            <person name="Worden A.Z."/>
            <person name="Zhang X."/>
            <person name="Grigoriev I.V."/>
        </authorList>
    </citation>
    <scope>NUCLEOTIDE SEQUENCE</scope>
    <source>
        <strain evidence="2">CCMP1516</strain>
    </source>
</reference>
<sequence>DAHPDAQAARRAGKGAQAGVRGCRWRDGLDRVAGRGHDRAGARPQDNQGRGRRAAQPAHHARRLAGRRRRRDLVQQRGRRRAQQVLRAARRGGLPLSRPPRRGGCEPQADALHRWRAEAGGFGYEAHASSGSGAG</sequence>
<dbReference type="AlphaFoldDB" id="R1EL11"/>
<dbReference type="HOGENOM" id="CLU_1891248_0_0_1"/>
<feature type="non-terminal residue" evidence="2">
    <location>
        <position position="1"/>
    </location>
</feature>
<gene>
    <name evidence="2" type="ORF">EMIHUDRAFT_457930</name>
</gene>
<feature type="compositionally biased region" description="Basic residues" evidence="1">
    <location>
        <begin position="59"/>
        <end position="82"/>
    </location>
</feature>
<dbReference type="RefSeq" id="XP_005776095.1">
    <property type="nucleotide sequence ID" value="XM_005776038.1"/>
</dbReference>
<evidence type="ECO:0000256" key="1">
    <source>
        <dbReference type="SAM" id="MobiDB-lite"/>
    </source>
</evidence>
<protein>
    <submittedName>
        <fullName evidence="2">Uncharacterized protein</fullName>
    </submittedName>
</protein>